<evidence type="ECO:0008006" key="3">
    <source>
        <dbReference type="Google" id="ProtNLM"/>
    </source>
</evidence>
<gene>
    <name evidence="1" type="ORF">AN484_17495</name>
</gene>
<evidence type="ECO:0000313" key="2">
    <source>
        <dbReference type="Proteomes" id="UP000092093"/>
    </source>
</evidence>
<sequence length="166" mass="19282">MMNITNNLQQKLQFSSKKTGVSITLPIGWYKEIKEDTDYPTDIYYQSSGEPFSPCITIKIIQIPEVEYHQNNYQQLSEIMLAEQAQHSFSQPLEILEQLLENIDNHSARIDIFKMIDEETQIPITQYQLTVQLNTAVFGLIAIMKTEEQDNYLPIFNEAVQSIKFN</sequence>
<dbReference type="Proteomes" id="UP000092093">
    <property type="component" value="Unassembled WGS sequence"/>
</dbReference>
<dbReference type="EMBL" id="LJOW01000102">
    <property type="protein sequence ID" value="OBQ42493.1"/>
    <property type="molecule type" value="Genomic_DNA"/>
</dbReference>
<proteinExistence type="predicted"/>
<protein>
    <recommendedName>
        <fullName evidence="3">PsbP C-terminal domain-containing protein</fullName>
    </recommendedName>
</protein>
<name>A0A1B7WZH1_APHFL</name>
<dbReference type="AlphaFoldDB" id="A0A1B7WZH1"/>
<reference evidence="1 2" key="1">
    <citation type="submission" date="2015-09" db="EMBL/GenBank/DDBJ databases">
        <title>Aphanizomenon flos-aquae WA102.</title>
        <authorList>
            <person name="Driscoll C."/>
        </authorList>
    </citation>
    <scope>NUCLEOTIDE SEQUENCE [LARGE SCALE GENOMIC DNA]</scope>
    <source>
        <strain evidence="1">WA102</strain>
    </source>
</reference>
<evidence type="ECO:0000313" key="1">
    <source>
        <dbReference type="EMBL" id="OBQ42493.1"/>
    </source>
</evidence>
<accession>A0A1B7WZH1</accession>
<organism evidence="1 2">
    <name type="scientific">Aphanizomenon flos-aquae WA102</name>
    <dbReference type="NCBI Taxonomy" id="1710896"/>
    <lineage>
        <taxon>Bacteria</taxon>
        <taxon>Bacillati</taxon>
        <taxon>Cyanobacteriota</taxon>
        <taxon>Cyanophyceae</taxon>
        <taxon>Nostocales</taxon>
        <taxon>Aphanizomenonaceae</taxon>
        <taxon>Aphanizomenon</taxon>
    </lineage>
</organism>
<comment type="caution">
    <text evidence="1">The sequence shown here is derived from an EMBL/GenBank/DDBJ whole genome shotgun (WGS) entry which is preliminary data.</text>
</comment>